<name>A0A3B0VKP9_9ZZZZ</name>
<sequence>EFVINLAKKSFVIVVVGGGTEISERLSKAGYEIIFDDIHGRVTESWEERKIARDVLEENAKKLQDFFVGKGVFVVPPIIDVAGVTCHINGDNYIKSAYLGFDKLYIFTLKDRIKKKEQIFKNYPKVEVISV</sequence>
<organism evidence="1">
    <name type="scientific">hydrothermal vent metagenome</name>
    <dbReference type="NCBI Taxonomy" id="652676"/>
    <lineage>
        <taxon>unclassified sequences</taxon>
        <taxon>metagenomes</taxon>
        <taxon>ecological metagenomes</taxon>
    </lineage>
</organism>
<feature type="non-terminal residue" evidence="1">
    <location>
        <position position="1"/>
    </location>
</feature>
<dbReference type="AlphaFoldDB" id="A0A3B0VKP9"/>
<protein>
    <submittedName>
        <fullName evidence="1">Uncharacterized protein</fullName>
    </submittedName>
</protein>
<evidence type="ECO:0000313" key="1">
    <source>
        <dbReference type="EMBL" id="VAW32686.1"/>
    </source>
</evidence>
<reference evidence="1" key="1">
    <citation type="submission" date="2018-06" db="EMBL/GenBank/DDBJ databases">
        <authorList>
            <person name="Zhirakovskaya E."/>
        </authorList>
    </citation>
    <scope>NUCLEOTIDE SEQUENCE</scope>
</reference>
<proteinExistence type="predicted"/>
<accession>A0A3B0VKP9</accession>
<dbReference type="EMBL" id="UOEV01000062">
    <property type="protein sequence ID" value="VAW32686.1"/>
    <property type="molecule type" value="Genomic_DNA"/>
</dbReference>
<gene>
    <name evidence="1" type="ORF">MNBD_CPR01-544</name>
</gene>